<dbReference type="Pfam" id="PF16172">
    <property type="entry name" value="DOCK_N"/>
    <property type="match status" value="1"/>
</dbReference>
<evidence type="ECO:0000256" key="3">
    <source>
        <dbReference type="ARBA" id="ARBA00022490"/>
    </source>
</evidence>
<dbReference type="GO" id="GO:0005085">
    <property type="term" value="F:guanyl-nucleotide exchange factor activity"/>
    <property type="evidence" value="ECO:0007669"/>
    <property type="project" value="InterPro"/>
</dbReference>
<dbReference type="InterPro" id="IPR046770">
    <property type="entry name" value="DOCKER_Lobe_B"/>
</dbReference>
<keyword evidence="2 5" id="KW-0728">SH3 domain</keyword>
<dbReference type="InterPro" id="IPR001452">
    <property type="entry name" value="SH3_domain"/>
</dbReference>
<dbReference type="Gene3D" id="2.60.40.150">
    <property type="entry name" value="C2 domain"/>
    <property type="match status" value="1"/>
</dbReference>
<dbReference type="InterPro" id="IPR027357">
    <property type="entry name" value="DOCKER_dom"/>
</dbReference>
<name>L7M920_RHIPC</name>
<sequence>MKLPPATSMPEQWEPTKSSKYGVVVAPFAGDTTKHGLPLSLGQPVHILEQCGGWYRGHRIGDKVQKGIFPASHIALKPCHVTNQGPYETVEPAEGATAREVASVLREWHPLWKKLYLERDVERFTALRQAMSDLVEWRRQLLSAALTQDQERALCLRAAARIDWGNRLLGLSLVPRIEGGAVADPDRLGPVELYRVHVSSATAEADLRPLQQQPTHAGPHLRLSLRHASASSLELHFALYDAQAGQFFSENFLVKSAKCGQSSFLASHAAVFMDVYRPEGQQLHLVVRVIRTGRLLGDKGSGDHESYRRPLACGVIDLATLPWDVGGETEHAVRLVTCNEADFHQLHELIVRKMGHKMAPLQPSLGLSVCLRPVSDSEEEGLPVVRMRGFPEVIMPGDVRNDLYLTLDRADLAGPAKNIEARLMLVAADGRILQDCLSGGVGQLEPSCEWRSLVLCRTCTPRWGEAVHVRLPLEPLEGAHVRVELRHCSARSGREPRLLACALLPLLQRGTVLPNGPHELPVLRADPPGGAQARHEALHVTTLLISTKLTQNRDLLALLRWKEQPDDVPQALLGLTKLDGEEIVKFLQDILDALFSMFSTADGNSTPYSGLVFKTLVYILSLLESPKFEHFKPVLDAYIKGHFAAALVYKGLLRCVAHCAELASDPGDEAPSVEHCFASLEAVMQFVVQSRLLLSRATGTDPSEGFWADLQPMLAACERMLTVGALGPPTLAQVSLVHSLGGLLTRLRDVLPLSAVVRVAERCLVWLPARPHPLLAQARLHAIEQTITSLLCDPTDHAATDECRLRLVCACGAAVGSQLSQGRPEEAALCAKVLGQLVTAADIGAAPALLALVPPLLESLKALEDGDPLLGPLSASLLGVVRALGESHYAQLWGSEGGREGVACALLVLRRLLLGPTFPADWAVMRALANHVALGALQELAQLLASRFLRPLDVPLWLQYLQLASDFLAQPSLQLEHLSPTQRARLTERYGDMRLLAGFQVLALWGRLWEEEGGRCELVSSLVGPLVRMTLVREAELRRAMLPLFYDLMDKDLPKVESELMEQLDELVTAGSGDEQYQQLFTSILLEEVRKRNPCWRENGIRFIEAVGHQLDRLLDYRSVMEGAENRDKRMSCTVNLLRFYREEVGRQEMFVRYVHKLCELHLPAEHYAEAAFALRLHADLLPWEDGEQGRLKEQLYLNMLCYFDRGKCWEEGLPLCKELANVYESVLFDYEKLSAILRTHAQFLEHILKELRPEPEYFRVGFFGLGFPSFLRNKVFVYRGLAYEKVGAFSQRLQGQFPEAQLLTHNAPLDAALLASTDQYIQVCGVRPLAEPRPDLEGRPECVRAYFRVNRVHSFQFDRPVYRDGPPDRDNEFKGLWLERTTLETASALPGLLPWAEVVDQQADWVPPLVHACEAVEAMSSELRRLVALHSREPHQPLAPLSMRLAGAIEAAVNGGLAKYQQAFLSGGDASSEGQARLRSLLLEQVHVLEGGLSLHGRLAPPDLGPFQKRLVERLGQLQQAVRGASAHGSPRPGSACSSSRSSTSSSGLLPPTHDEPWDGATSSSSSSTLADQQQLEGSMADGTPPPLPPRGPPPLEQHVTRPASANRNSLKPGDSHQSCRNADPVKEEAVNENSPSSISNCPAHVDV</sequence>
<feature type="domain" description="C2 DOCK-type" evidence="9">
    <location>
        <begin position="400"/>
        <end position="556"/>
    </location>
</feature>
<feature type="compositionally biased region" description="Polar residues" evidence="7">
    <location>
        <begin position="1633"/>
        <end position="1642"/>
    </location>
</feature>
<dbReference type="Pfam" id="PF23554">
    <property type="entry name" value="TPR_DOCK"/>
    <property type="match status" value="1"/>
</dbReference>
<feature type="domain" description="DOCKER" evidence="10">
    <location>
        <begin position="1121"/>
        <end position="1532"/>
    </location>
</feature>
<feature type="domain" description="SH3" evidence="8">
    <location>
        <begin position="17"/>
        <end position="79"/>
    </location>
</feature>
<dbReference type="PROSITE" id="PS51651">
    <property type="entry name" value="DOCKER"/>
    <property type="match status" value="1"/>
</dbReference>
<dbReference type="InterPro" id="IPR026791">
    <property type="entry name" value="DOCK"/>
</dbReference>
<dbReference type="GO" id="GO:0005886">
    <property type="term" value="C:plasma membrane"/>
    <property type="evidence" value="ECO:0007669"/>
    <property type="project" value="TreeGrafter"/>
</dbReference>
<evidence type="ECO:0000259" key="8">
    <source>
        <dbReference type="PROSITE" id="PS50002"/>
    </source>
</evidence>
<evidence type="ECO:0000259" key="9">
    <source>
        <dbReference type="PROSITE" id="PS51650"/>
    </source>
</evidence>
<feature type="region of interest" description="Disordered" evidence="7">
    <location>
        <begin position="1523"/>
        <end position="1649"/>
    </location>
</feature>
<dbReference type="GO" id="GO:0031267">
    <property type="term" value="F:small GTPase binding"/>
    <property type="evidence" value="ECO:0007669"/>
    <property type="project" value="TreeGrafter"/>
</dbReference>
<dbReference type="Gene3D" id="2.30.30.40">
    <property type="entry name" value="SH3 Domains"/>
    <property type="match status" value="1"/>
</dbReference>
<evidence type="ECO:0000256" key="4">
    <source>
        <dbReference type="ARBA" id="ARBA00022553"/>
    </source>
</evidence>
<dbReference type="Gene3D" id="1.20.58.740">
    <property type="match status" value="1"/>
</dbReference>
<dbReference type="Pfam" id="PF20421">
    <property type="entry name" value="DHR-2_Lobe_C"/>
    <property type="match status" value="1"/>
</dbReference>
<dbReference type="PROSITE" id="PS50002">
    <property type="entry name" value="SH3"/>
    <property type="match status" value="1"/>
</dbReference>
<dbReference type="InterPro" id="IPR056372">
    <property type="entry name" value="TPR_DOCK"/>
</dbReference>
<keyword evidence="3" id="KW-0963">Cytoplasm</keyword>
<reference evidence="11" key="1">
    <citation type="submission" date="2012-11" db="EMBL/GenBank/DDBJ databases">
        <authorList>
            <person name="Lucero-Rivera Y.E."/>
            <person name="Tovar-Ramirez D."/>
        </authorList>
    </citation>
    <scope>NUCLEOTIDE SEQUENCE</scope>
    <source>
        <tissue evidence="11">Salivary gland</tissue>
    </source>
</reference>
<evidence type="ECO:0000256" key="5">
    <source>
        <dbReference type="PROSITE-ProRule" id="PRU00192"/>
    </source>
</evidence>
<evidence type="ECO:0000259" key="10">
    <source>
        <dbReference type="PROSITE" id="PS51651"/>
    </source>
</evidence>
<evidence type="ECO:0000256" key="7">
    <source>
        <dbReference type="SAM" id="MobiDB-lite"/>
    </source>
</evidence>
<dbReference type="SUPFAM" id="SSF48371">
    <property type="entry name" value="ARM repeat"/>
    <property type="match status" value="1"/>
</dbReference>
<evidence type="ECO:0000256" key="6">
    <source>
        <dbReference type="PROSITE-ProRule" id="PRU00983"/>
    </source>
</evidence>
<dbReference type="InterPro" id="IPR016024">
    <property type="entry name" value="ARM-type_fold"/>
</dbReference>
<keyword evidence="4" id="KW-0597">Phosphoprotein</keyword>
<dbReference type="PANTHER" id="PTHR45653:SF12">
    <property type="entry name" value="SPONGE, ISOFORM E"/>
    <property type="match status" value="1"/>
</dbReference>
<comment type="similarity">
    <text evidence="6">Belongs to the DOCK family.</text>
</comment>
<dbReference type="InterPro" id="IPR043161">
    <property type="entry name" value="DOCK_C_lobe_A"/>
</dbReference>
<dbReference type="InterPro" id="IPR032376">
    <property type="entry name" value="DOCK_N"/>
</dbReference>
<dbReference type="InterPro" id="IPR042455">
    <property type="entry name" value="DOCK_N_sub1"/>
</dbReference>
<dbReference type="InterPro" id="IPR043162">
    <property type="entry name" value="DOCK_C_lobe_C"/>
</dbReference>
<dbReference type="Gene3D" id="1.20.1270.350">
    <property type="entry name" value="Dedicator of cytokinesis N-terminal subdomain"/>
    <property type="match status" value="1"/>
</dbReference>
<dbReference type="GO" id="GO:0007264">
    <property type="term" value="P:small GTPase-mediated signal transduction"/>
    <property type="evidence" value="ECO:0007669"/>
    <property type="project" value="InterPro"/>
</dbReference>
<dbReference type="SMART" id="SM00326">
    <property type="entry name" value="SH3"/>
    <property type="match status" value="1"/>
</dbReference>
<evidence type="ECO:0000256" key="1">
    <source>
        <dbReference type="ARBA" id="ARBA00004496"/>
    </source>
</evidence>
<dbReference type="SUPFAM" id="SSF50044">
    <property type="entry name" value="SH3-domain"/>
    <property type="match status" value="1"/>
</dbReference>
<evidence type="ECO:0000313" key="11">
    <source>
        <dbReference type="EMBL" id="JAA59638.1"/>
    </source>
</evidence>
<dbReference type="Gene3D" id="1.25.40.410">
    <property type="match status" value="1"/>
</dbReference>
<dbReference type="GO" id="GO:0005737">
    <property type="term" value="C:cytoplasm"/>
    <property type="evidence" value="ECO:0007669"/>
    <property type="project" value="UniProtKB-SubCell"/>
</dbReference>
<dbReference type="EMBL" id="GACK01005396">
    <property type="protein sequence ID" value="JAA59638.1"/>
    <property type="molecule type" value="mRNA"/>
</dbReference>
<evidence type="ECO:0000256" key="2">
    <source>
        <dbReference type="ARBA" id="ARBA00022443"/>
    </source>
</evidence>
<dbReference type="InterPro" id="IPR046773">
    <property type="entry name" value="DOCKER_Lobe_C"/>
</dbReference>
<dbReference type="Pfam" id="PF20422">
    <property type="entry name" value="DHR-2_Lobe_B"/>
    <property type="match status" value="1"/>
</dbReference>
<dbReference type="PANTHER" id="PTHR45653">
    <property type="entry name" value="DEDICATOR OF CYTOKINESIS"/>
    <property type="match status" value="1"/>
</dbReference>
<dbReference type="InterPro" id="IPR035892">
    <property type="entry name" value="C2_domain_sf"/>
</dbReference>
<dbReference type="InterPro" id="IPR027007">
    <property type="entry name" value="C2_DOCK-type_domain"/>
</dbReference>
<comment type="subcellular location">
    <subcellularLocation>
        <location evidence="1">Cytoplasm</location>
    </subcellularLocation>
</comment>
<proteinExistence type="evidence at transcript level"/>
<feature type="compositionally biased region" description="Polar residues" evidence="7">
    <location>
        <begin position="1605"/>
        <end position="1622"/>
    </location>
</feature>
<reference evidence="11" key="2">
    <citation type="journal article" date="2015" name="J. Proteomics">
        <title>Sexual differences in the sialomes of the zebra tick, Rhipicephalus pulchellus.</title>
        <authorList>
            <person name="Tan A.W."/>
            <person name="Francischetti I.M."/>
            <person name="Slovak M."/>
            <person name="Kini R.M."/>
            <person name="Ribeiro J.M."/>
        </authorList>
    </citation>
    <scope>NUCLEOTIDE SEQUENCE</scope>
    <source>
        <tissue evidence="11">Salivary gland</tissue>
    </source>
</reference>
<accession>L7M920</accession>
<dbReference type="CDD" id="cd11872">
    <property type="entry name" value="SH3_DOCK_AB"/>
    <property type="match status" value="1"/>
</dbReference>
<dbReference type="Pfam" id="PF14429">
    <property type="entry name" value="DOCK-C2"/>
    <property type="match status" value="1"/>
</dbReference>
<dbReference type="PROSITE" id="PS51650">
    <property type="entry name" value="C2_DOCK"/>
    <property type="match status" value="1"/>
</dbReference>
<organism evidence="11">
    <name type="scientific">Rhipicephalus pulchellus</name>
    <name type="common">Yellow backed tick</name>
    <name type="synonym">Dermacentor pulchellus</name>
    <dbReference type="NCBI Taxonomy" id="72859"/>
    <lineage>
        <taxon>Eukaryota</taxon>
        <taxon>Metazoa</taxon>
        <taxon>Ecdysozoa</taxon>
        <taxon>Arthropoda</taxon>
        <taxon>Chelicerata</taxon>
        <taxon>Arachnida</taxon>
        <taxon>Acari</taxon>
        <taxon>Parasitiformes</taxon>
        <taxon>Ixodida</taxon>
        <taxon>Ixodoidea</taxon>
        <taxon>Ixodidae</taxon>
        <taxon>Rhipicephalinae</taxon>
        <taxon>Rhipicephalus</taxon>
        <taxon>Rhipicephalus</taxon>
    </lineage>
</organism>
<feature type="compositionally biased region" description="Low complexity" evidence="7">
    <location>
        <begin position="1531"/>
        <end position="1553"/>
    </location>
</feature>
<dbReference type="InterPro" id="IPR036028">
    <property type="entry name" value="SH3-like_dom_sf"/>
</dbReference>
<protein>
    <submittedName>
        <fullName evidence="11">Putative signaling protein</fullName>
    </submittedName>
</protein>
<feature type="compositionally biased region" description="Pro residues" evidence="7">
    <location>
        <begin position="1585"/>
        <end position="1597"/>
    </location>
</feature>